<keyword evidence="1" id="KW-0479">Metal-binding</keyword>
<dbReference type="Gene3D" id="3.30.40.10">
    <property type="entry name" value="Zinc/RING finger domain, C3HC4 (zinc finger)"/>
    <property type="match status" value="1"/>
</dbReference>
<dbReference type="SUPFAM" id="SSF57850">
    <property type="entry name" value="RING/U-box"/>
    <property type="match status" value="1"/>
</dbReference>
<dbReference type="EMBL" id="HBUF01575817">
    <property type="protein sequence ID" value="CAG6768263.1"/>
    <property type="molecule type" value="Transcribed_RNA"/>
</dbReference>
<evidence type="ECO:0000259" key="5">
    <source>
        <dbReference type="PROSITE" id="PS50089"/>
    </source>
</evidence>
<evidence type="ECO:0000256" key="2">
    <source>
        <dbReference type="ARBA" id="ARBA00022771"/>
    </source>
</evidence>
<dbReference type="AlphaFoldDB" id="A0A8D9AN40"/>
<evidence type="ECO:0000256" key="3">
    <source>
        <dbReference type="ARBA" id="ARBA00022833"/>
    </source>
</evidence>
<organism evidence="6">
    <name type="scientific">Cacopsylla melanoneura</name>
    <dbReference type="NCBI Taxonomy" id="428564"/>
    <lineage>
        <taxon>Eukaryota</taxon>
        <taxon>Metazoa</taxon>
        <taxon>Ecdysozoa</taxon>
        <taxon>Arthropoda</taxon>
        <taxon>Hexapoda</taxon>
        <taxon>Insecta</taxon>
        <taxon>Pterygota</taxon>
        <taxon>Neoptera</taxon>
        <taxon>Paraneoptera</taxon>
        <taxon>Hemiptera</taxon>
        <taxon>Sternorrhyncha</taxon>
        <taxon>Psylloidea</taxon>
        <taxon>Psyllidae</taxon>
        <taxon>Psyllinae</taxon>
        <taxon>Cacopsylla</taxon>
    </lineage>
</organism>
<proteinExistence type="predicted"/>
<name>A0A8D9AN40_9HEMI</name>
<protein>
    <recommendedName>
        <fullName evidence="5">RING-type domain-containing protein</fullName>
    </recommendedName>
</protein>
<dbReference type="Pfam" id="PF00097">
    <property type="entry name" value="zf-C3HC4"/>
    <property type="match status" value="1"/>
</dbReference>
<keyword evidence="2 4" id="KW-0863">Zinc-finger</keyword>
<accession>A0A8D9AN40</accession>
<evidence type="ECO:0000256" key="4">
    <source>
        <dbReference type="PROSITE-ProRule" id="PRU00175"/>
    </source>
</evidence>
<dbReference type="InterPro" id="IPR013083">
    <property type="entry name" value="Znf_RING/FYVE/PHD"/>
</dbReference>
<dbReference type="EMBL" id="HBUF01405340">
    <property type="protein sequence ID" value="CAG6737917.1"/>
    <property type="molecule type" value="Transcribed_RNA"/>
</dbReference>
<dbReference type="PROSITE" id="PS00518">
    <property type="entry name" value="ZF_RING_1"/>
    <property type="match status" value="1"/>
</dbReference>
<keyword evidence="3" id="KW-0862">Zinc</keyword>
<dbReference type="PROSITE" id="PS50089">
    <property type="entry name" value="ZF_RING_2"/>
    <property type="match status" value="1"/>
</dbReference>
<dbReference type="InterPro" id="IPR017907">
    <property type="entry name" value="Znf_RING_CS"/>
</dbReference>
<evidence type="ECO:0000256" key="1">
    <source>
        <dbReference type="ARBA" id="ARBA00022723"/>
    </source>
</evidence>
<reference evidence="6" key="1">
    <citation type="submission" date="2021-05" db="EMBL/GenBank/DDBJ databases">
        <authorList>
            <person name="Alioto T."/>
            <person name="Alioto T."/>
            <person name="Gomez Garrido J."/>
        </authorList>
    </citation>
    <scope>NUCLEOTIDE SEQUENCE</scope>
</reference>
<dbReference type="InterPro" id="IPR001841">
    <property type="entry name" value="Znf_RING"/>
</dbReference>
<dbReference type="EMBL" id="HBUF01575818">
    <property type="protein sequence ID" value="CAG6768264.1"/>
    <property type="molecule type" value="Transcribed_RNA"/>
</dbReference>
<feature type="domain" description="RING-type" evidence="5">
    <location>
        <begin position="54"/>
        <end position="103"/>
    </location>
</feature>
<dbReference type="GO" id="GO:0008270">
    <property type="term" value="F:zinc ion binding"/>
    <property type="evidence" value="ECO:0007669"/>
    <property type="project" value="UniProtKB-KW"/>
</dbReference>
<dbReference type="InterPro" id="IPR018957">
    <property type="entry name" value="Znf_C3HC4_RING-type"/>
</dbReference>
<dbReference type="EMBL" id="HBUF01405339">
    <property type="protein sequence ID" value="CAG6737916.1"/>
    <property type="molecule type" value="Transcribed_RNA"/>
</dbReference>
<sequence>MSSSIMNGLEELLESTSLIGGGSPVGGGTDSMMNNNNNHGGSIEEEWNSEATECYMCNAQYVSPRLLSCLHVFCECCLNNALNSVGAGDAVMRQGVIQCVQCDQETKVSYSLWVREMLS</sequence>
<evidence type="ECO:0000313" key="6">
    <source>
        <dbReference type="EMBL" id="CAG6768264.1"/>
    </source>
</evidence>